<comment type="cofactor">
    <cofactor evidence="1">
        <name>Mn(2+)</name>
        <dbReference type="ChEBI" id="CHEBI:29035"/>
    </cofactor>
</comment>
<dbReference type="EC" id="3.1.3.16" evidence="5"/>
<dbReference type="InterPro" id="IPR051134">
    <property type="entry name" value="PPP_phosphatase"/>
</dbReference>
<dbReference type="Gene3D" id="3.60.21.10">
    <property type="match status" value="1"/>
</dbReference>
<dbReference type="GO" id="GO:0004722">
    <property type="term" value="F:protein serine/threonine phosphatase activity"/>
    <property type="evidence" value="ECO:0007669"/>
    <property type="project" value="UniProtKB-EC"/>
</dbReference>
<feature type="domain" description="Serine/threonine specific protein phosphatases" evidence="6">
    <location>
        <begin position="236"/>
        <end position="241"/>
    </location>
</feature>
<accession>A0A1B7TFW3</accession>
<evidence type="ECO:0000313" key="7">
    <source>
        <dbReference type="EMBL" id="OBA27642.1"/>
    </source>
</evidence>
<evidence type="ECO:0000313" key="8">
    <source>
        <dbReference type="Proteomes" id="UP000092321"/>
    </source>
</evidence>
<dbReference type="InterPro" id="IPR029052">
    <property type="entry name" value="Metallo-depent_PP-like"/>
</dbReference>
<evidence type="ECO:0000256" key="1">
    <source>
        <dbReference type="ARBA" id="ARBA00001936"/>
    </source>
</evidence>
<dbReference type="PRINTS" id="PR00114">
    <property type="entry name" value="STPHPHTASE"/>
</dbReference>
<comment type="similarity">
    <text evidence="5">Belongs to the PPP phosphatase family.</text>
</comment>
<keyword evidence="2" id="KW-0479">Metal-binding</keyword>
<evidence type="ECO:0000256" key="3">
    <source>
        <dbReference type="ARBA" id="ARBA00023211"/>
    </source>
</evidence>
<dbReference type="GO" id="GO:0046872">
    <property type="term" value="F:metal ion binding"/>
    <property type="evidence" value="ECO:0007669"/>
    <property type="project" value="UniProtKB-KW"/>
</dbReference>
<gene>
    <name evidence="7" type="ORF">HANVADRAFT_52089</name>
</gene>
<keyword evidence="5" id="KW-0378">Hydrolase</keyword>
<evidence type="ECO:0000256" key="4">
    <source>
        <dbReference type="PIRSR" id="PIRSR033096-1"/>
    </source>
</evidence>
<dbReference type="AlphaFoldDB" id="A0A1B7TFW3"/>
<evidence type="ECO:0000256" key="5">
    <source>
        <dbReference type="RuleBase" id="RU004273"/>
    </source>
</evidence>
<feature type="active site" description="Proton donor/acceptor" evidence="4">
    <location>
        <position position="240"/>
    </location>
</feature>
<dbReference type="PIRSF" id="PIRSF033096">
    <property type="entry name" value="PPPtase_5"/>
    <property type="match status" value="1"/>
</dbReference>
<dbReference type="Proteomes" id="UP000092321">
    <property type="component" value="Unassembled WGS sequence"/>
</dbReference>
<comment type="caution">
    <text evidence="7">The sequence shown here is derived from an EMBL/GenBank/DDBJ whole genome shotgun (WGS) entry which is preliminary data.</text>
</comment>
<keyword evidence="3" id="KW-0464">Manganese</keyword>
<keyword evidence="8" id="KW-1185">Reference proteome</keyword>
<evidence type="ECO:0000259" key="6">
    <source>
        <dbReference type="PROSITE" id="PS00125"/>
    </source>
</evidence>
<dbReference type="PANTHER" id="PTHR45668:SF5">
    <property type="entry name" value="SERINE_THREONINE-PROTEIN PHOSPHATASE 5"/>
    <property type="match status" value="1"/>
</dbReference>
<dbReference type="PANTHER" id="PTHR45668">
    <property type="entry name" value="SERINE/THREONINE-PROTEIN PHOSPHATASE 5-RELATED"/>
    <property type="match status" value="1"/>
</dbReference>
<reference evidence="8" key="1">
    <citation type="journal article" date="2016" name="Proc. Natl. Acad. Sci. U.S.A.">
        <title>Comparative genomics of biotechnologically important yeasts.</title>
        <authorList>
            <person name="Riley R."/>
            <person name="Haridas S."/>
            <person name="Wolfe K.H."/>
            <person name="Lopes M.R."/>
            <person name="Hittinger C.T."/>
            <person name="Goeker M."/>
            <person name="Salamov A.A."/>
            <person name="Wisecaver J.H."/>
            <person name="Long T.M."/>
            <person name="Calvey C.H."/>
            <person name="Aerts A.L."/>
            <person name="Barry K.W."/>
            <person name="Choi C."/>
            <person name="Clum A."/>
            <person name="Coughlan A.Y."/>
            <person name="Deshpande S."/>
            <person name="Douglass A.P."/>
            <person name="Hanson S.J."/>
            <person name="Klenk H.-P."/>
            <person name="LaButti K.M."/>
            <person name="Lapidus A."/>
            <person name="Lindquist E.A."/>
            <person name="Lipzen A.M."/>
            <person name="Meier-Kolthoff J.P."/>
            <person name="Ohm R.A."/>
            <person name="Otillar R.P."/>
            <person name="Pangilinan J.L."/>
            <person name="Peng Y."/>
            <person name="Rokas A."/>
            <person name="Rosa C.A."/>
            <person name="Scheuner C."/>
            <person name="Sibirny A.A."/>
            <person name="Slot J.C."/>
            <person name="Stielow J.B."/>
            <person name="Sun H."/>
            <person name="Kurtzman C.P."/>
            <person name="Blackwell M."/>
            <person name="Grigoriev I.V."/>
            <person name="Jeffries T.W."/>
        </authorList>
    </citation>
    <scope>NUCLEOTIDE SEQUENCE [LARGE SCALE GENOMIC DNA]</scope>
    <source>
        <strain evidence="8">NRRL Y-1626</strain>
    </source>
</reference>
<organism evidence="7 8">
    <name type="scientific">Hanseniaspora valbyensis NRRL Y-1626</name>
    <dbReference type="NCBI Taxonomy" id="766949"/>
    <lineage>
        <taxon>Eukaryota</taxon>
        <taxon>Fungi</taxon>
        <taxon>Dikarya</taxon>
        <taxon>Ascomycota</taxon>
        <taxon>Saccharomycotina</taxon>
        <taxon>Saccharomycetes</taxon>
        <taxon>Saccharomycodales</taxon>
        <taxon>Saccharomycodaceae</taxon>
        <taxon>Hanseniaspora</taxon>
    </lineage>
</organism>
<protein>
    <recommendedName>
        <fullName evidence="5">Serine/threonine-protein phosphatase</fullName>
        <ecNumber evidence="5">3.1.3.16</ecNumber>
    </recommendedName>
</protein>
<dbReference type="Pfam" id="PF00149">
    <property type="entry name" value="Metallophos"/>
    <property type="match status" value="1"/>
</dbReference>
<name>A0A1B7TFW3_9ASCO</name>
<dbReference type="InterPro" id="IPR006186">
    <property type="entry name" value="Ser/Thr-sp_prot-phosphatase"/>
</dbReference>
<dbReference type="SMART" id="SM00156">
    <property type="entry name" value="PP2Ac"/>
    <property type="match status" value="1"/>
</dbReference>
<evidence type="ECO:0000256" key="2">
    <source>
        <dbReference type="ARBA" id="ARBA00022723"/>
    </source>
</evidence>
<sequence length="423" mass="48516">MTTDKITEPIVYNKKYVNTNLNQVVQHEDGTFQCQTDFLHPNEIGNKNTSRNIKQSEDMEWEAIENFYLNELLKIVKVKTDGKGNILEEEFIPNDTKDAFEDNLSLNEHIEVRGLGQDFISLMVNEIFRPYGRSSMKVLPSNLAKAIILNASKIFKDEPNLTHLNNENTEQTITVIGDVHGQFKNVKGIFHIFGKVSKDHIYIFNGDFVDRGAHSCEIAFLLYCLKIVYPKYIFINRGNHESLIMSTVYGFKREALRKYNVTVFELFQDSFQCLPLTICVNDDYLIMHGGLMSNPETPLEDILEINRFSEPENVGLFHDLLWTDPTDETDELGPSKRGLGFSFGKSITTKFLEFNKLKKIIRSHELKENGIDYSHDKQLITVFSAPNYCGFHGNKGAVLHIKPGKGEINILNDDENLHFETFI</sequence>
<dbReference type="InterPro" id="IPR004843">
    <property type="entry name" value="Calcineurin-like_PHP"/>
</dbReference>
<dbReference type="SUPFAM" id="SSF56300">
    <property type="entry name" value="Metallo-dependent phosphatases"/>
    <property type="match status" value="1"/>
</dbReference>
<dbReference type="EMBL" id="LXPE01000007">
    <property type="protein sequence ID" value="OBA27642.1"/>
    <property type="molecule type" value="Genomic_DNA"/>
</dbReference>
<proteinExistence type="inferred from homology"/>
<dbReference type="OrthoDB" id="445564at2759"/>
<comment type="catalytic activity">
    <reaction evidence="5">
        <text>O-phospho-L-threonyl-[protein] + H2O = L-threonyl-[protein] + phosphate</text>
        <dbReference type="Rhea" id="RHEA:47004"/>
        <dbReference type="Rhea" id="RHEA-COMP:11060"/>
        <dbReference type="Rhea" id="RHEA-COMP:11605"/>
        <dbReference type="ChEBI" id="CHEBI:15377"/>
        <dbReference type="ChEBI" id="CHEBI:30013"/>
        <dbReference type="ChEBI" id="CHEBI:43474"/>
        <dbReference type="ChEBI" id="CHEBI:61977"/>
        <dbReference type="EC" id="3.1.3.16"/>
    </reaction>
</comment>
<dbReference type="PROSITE" id="PS00125">
    <property type="entry name" value="SER_THR_PHOSPHATASE"/>
    <property type="match status" value="1"/>
</dbReference>